<comment type="caution">
    <text evidence="2">The sequence shown here is derived from an EMBL/GenBank/DDBJ whole genome shotgun (WGS) entry which is preliminary data.</text>
</comment>
<organism evidence="2 3">
    <name type="scientific">Polaribacter filamentus</name>
    <dbReference type="NCBI Taxonomy" id="53483"/>
    <lineage>
        <taxon>Bacteria</taxon>
        <taxon>Pseudomonadati</taxon>
        <taxon>Bacteroidota</taxon>
        <taxon>Flavobacteriia</taxon>
        <taxon>Flavobacteriales</taxon>
        <taxon>Flavobacteriaceae</taxon>
    </lineage>
</organism>
<accession>A0A2S7KXZ4</accession>
<protein>
    <recommendedName>
        <fullName evidence="1">VWFA domain-containing protein</fullName>
    </recommendedName>
</protein>
<evidence type="ECO:0000259" key="1">
    <source>
        <dbReference type="PROSITE" id="PS50234"/>
    </source>
</evidence>
<sequence>MSKELQKQGKGGLKNSRIGKLDLLNINTSALSACLNDIAIPRLFYQLVIFVIDGSNSMNENSKNGVSKAQEIDNGIKLILERLKKSKNHNSFDICFLSFSEDFIDIFSVKNVKDISSNQSFNPLNYIKPKGTKLFGALMHTKEIINNYSLKNKGKNCQALIQILSDGAISDYDQSIKIINEIKK</sequence>
<dbReference type="EMBL" id="MQUA01000013">
    <property type="protein sequence ID" value="PQB07534.1"/>
    <property type="molecule type" value="Genomic_DNA"/>
</dbReference>
<proteinExistence type="predicted"/>
<reference evidence="2 3" key="1">
    <citation type="submission" date="2016-11" db="EMBL/GenBank/DDBJ databases">
        <title>Trade-off between light-utilization and light-protection in marine flavobacteria.</title>
        <authorList>
            <person name="Kumagai Y."/>
        </authorList>
    </citation>
    <scope>NUCLEOTIDE SEQUENCE [LARGE SCALE GENOMIC DNA]</scope>
    <source>
        <strain evidence="2 3">ATCC 700397</strain>
    </source>
</reference>
<dbReference type="Gene3D" id="3.40.50.410">
    <property type="entry name" value="von Willebrand factor, type A domain"/>
    <property type="match status" value="1"/>
</dbReference>
<name>A0A2S7KXZ4_9FLAO</name>
<dbReference type="OrthoDB" id="1437859at2"/>
<dbReference type="InterPro" id="IPR002035">
    <property type="entry name" value="VWF_A"/>
</dbReference>
<evidence type="ECO:0000313" key="3">
    <source>
        <dbReference type="Proteomes" id="UP000239522"/>
    </source>
</evidence>
<feature type="domain" description="VWFA" evidence="1">
    <location>
        <begin position="47"/>
        <end position="184"/>
    </location>
</feature>
<dbReference type="SUPFAM" id="SSF53300">
    <property type="entry name" value="vWA-like"/>
    <property type="match status" value="1"/>
</dbReference>
<dbReference type="RefSeq" id="WP_104809745.1">
    <property type="nucleotide sequence ID" value="NZ_MQUA01000013.1"/>
</dbReference>
<dbReference type="Proteomes" id="UP000239522">
    <property type="component" value="Unassembled WGS sequence"/>
</dbReference>
<dbReference type="AlphaFoldDB" id="A0A2S7KXZ4"/>
<keyword evidence="3" id="KW-1185">Reference proteome</keyword>
<evidence type="ECO:0000313" key="2">
    <source>
        <dbReference type="EMBL" id="PQB07534.1"/>
    </source>
</evidence>
<dbReference type="PROSITE" id="PS51257">
    <property type="entry name" value="PROKAR_LIPOPROTEIN"/>
    <property type="match status" value="1"/>
</dbReference>
<dbReference type="InterPro" id="IPR036465">
    <property type="entry name" value="vWFA_dom_sf"/>
</dbReference>
<gene>
    <name evidence="2" type="ORF">BST83_10480</name>
</gene>
<dbReference type="Pfam" id="PF00092">
    <property type="entry name" value="VWA"/>
    <property type="match status" value="1"/>
</dbReference>
<dbReference type="PROSITE" id="PS50234">
    <property type="entry name" value="VWFA"/>
    <property type="match status" value="1"/>
</dbReference>